<dbReference type="EMBL" id="CP124535">
    <property type="protein sequence ID" value="WGV17592.1"/>
    <property type="molecule type" value="Genomic_DNA"/>
</dbReference>
<sequence length="143" mass="15258">MMHRPLLTLACAALLALPSLAQEGPQVMEGAGVVVTLQSGHEAVLQDVIWNVPGPEGMTLRFRFVSEAVAPGGGLGFEAASEDLQQLCDSFALPRVAEFGPKPAQIVISISDVPVPFGEAAPDAVQYFESFRIEDGACQWEMF</sequence>
<protein>
    <submittedName>
        <fullName evidence="2">DUF6497 family protein</fullName>
    </submittedName>
</protein>
<keyword evidence="3" id="KW-1185">Reference proteome</keyword>
<proteinExistence type="predicted"/>
<accession>A0ABY8QBF1</accession>
<feature type="signal peptide" evidence="1">
    <location>
        <begin position="1"/>
        <end position="21"/>
    </location>
</feature>
<evidence type="ECO:0000256" key="1">
    <source>
        <dbReference type="SAM" id="SignalP"/>
    </source>
</evidence>
<dbReference type="Proteomes" id="UP001230978">
    <property type="component" value="Chromosome"/>
</dbReference>
<gene>
    <name evidence="2" type="ORF">QF092_07340</name>
</gene>
<dbReference type="RefSeq" id="WP_281469025.1">
    <property type="nucleotide sequence ID" value="NZ_CP124535.1"/>
</dbReference>
<organism evidence="2 3">
    <name type="scientific">Fuscovulum ytuae</name>
    <dbReference type="NCBI Taxonomy" id="3042299"/>
    <lineage>
        <taxon>Bacteria</taxon>
        <taxon>Pseudomonadati</taxon>
        <taxon>Pseudomonadota</taxon>
        <taxon>Alphaproteobacteria</taxon>
        <taxon>Rhodobacterales</taxon>
        <taxon>Paracoccaceae</taxon>
        <taxon>Fuscovulum</taxon>
    </lineage>
</organism>
<reference evidence="2 3" key="1">
    <citation type="submission" date="2023-04" db="EMBL/GenBank/DDBJ databases">
        <title>YMD61, complete Genome.</title>
        <authorList>
            <person name="Zhang J."/>
        </authorList>
    </citation>
    <scope>NUCLEOTIDE SEQUENCE [LARGE SCALE GENOMIC DNA]</scope>
    <source>
        <strain evidence="2 3">YMD61</strain>
    </source>
</reference>
<feature type="chain" id="PRO_5045819495" evidence="1">
    <location>
        <begin position="22"/>
        <end position="143"/>
    </location>
</feature>
<dbReference type="Pfam" id="PF20107">
    <property type="entry name" value="DUF6497"/>
    <property type="match status" value="1"/>
</dbReference>
<name>A0ABY8QBF1_9RHOB</name>
<dbReference type="InterPro" id="IPR045467">
    <property type="entry name" value="DUF6497"/>
</dbReference>
<evidence type="ECO:0000313" key="3">
    <source>
        <dbReference type="Proteomes" id="UP001230978"/>
    </source>
</evidence>
<keyword evidence="1" id="KW-0732">Signal</keyword>
<evidence type="ECO:0000313" key="2">
    <source>
        <dbReference type="EMBL" id="WGV17592.1"/>
    </source>
</evidence>